<evidence type="ECO:0000313" key="2">
    <source>
        <dbReference type="EMBL" id="MEN1761354.1"/>
    </source>
</evidence>
<reference evidence="2 3" key="1">
    <citation type="submission" date="2024-04" db="EMBL/GenBank/DDBJ databases">
        <title>Genome sequencing and metabolic network reconstruction of aminoacids and betaine degradation by Anoxynatronum sibiricum.</title>
        <authorList>
            <person name="Detkova E.N."/>
            <person name="Boltjanskaja Y.V."/>
            <person name="Mardanov A.V."/>
            <person name="Kevbrin V."/>
        </authorList>
    </citation>
    <scope>NUCLEOTIDE SEQUENCE [LARGE SCALE GENOMIC DNA]</scope>
    <source>
        <strain evidence="2 3">Z-7981</strain>
    </source>
</reference>
<comment type="caution">
    <text evidence="2">The sequence shown here is derived from an EMBL/GenBank/DDBJ whole genome shotgun (WGS) entry which is preliminary data.</text>
</comment>
<organism evidence="2 3">
    <name type="scientific">Anoxynatronum sibiricum</name>
    <dbReference type="NCBI Taxonomy" id="210623"/>
    <lineage>
        <taxon>Bacteria</taxon>
        <taxon>Bacillati</taxon>
        <taxon>Bacillota</taxon>
        <taxon>Clostridia</taxon>
        <taxon>Eubacteriales</taxon>
        <taxon>Clostridiaceae</taxon>
        <taxon>Anoxynatronum</taxon>
    </lineage>
</organism>
<evidence type="ECO:0000313" key="3">
    <source>
        <dbReference type="Proteomes" id="UP001407405"/>
    </source>
</evidence>
<name>A0ABU9VW74_9CLOT</name>
<dbReference type="Pfam" id="PF12647">
    <property type="entry name" value="RNHCP"/>
    <property type="match status" value="1"/>
</dbReference>
<sequence>MRYTEKRSTSFKNNPCHDSFICKACGKVVAPEGAGTKHRNHCPDCLSSLHVDDTPGDRAADCDGIMDPIGVWVRKNGEWAIIHRCTRCGQMSSNRLAADDNPIKLMSIALKPLASPPFPIEGLTRSLDVSPDKEGGRVMT</sequence>
<keyword evidence="3" id="KW-1185">Reference proteome</keyword>
<dbReference type="Proteomes" id="UP001407405">
    <property type="component" value="Unassembled WGS sequence"/>
</dbReference>
<dbReference type="InterPro" id="IPR024439">
    <property type="entry name" value="RNHCP"/>
</dbReference>
<accession>A0ABU9VW74</accession>
<evidence type="ECO:0000259" key="1">
    <source>
        <dbReference type="Pfam" id="PF12647"/>
    </source>
</evidence>
<proteinExistence type="predicted"/>
<dbReference type="EMBL" id="JBCITM010000014">
    <property type="protein sequence ID" value="MEN1761354.1"/>
    <property type="molecule type" value="Genomic_DNA"/>
</dbReference>
<feature type="domain" description="RNHCP" evidence="1">
    <location>
        <begin position="18"/>
        <end position="106"/>
    </location>
</feature>
<protein>
    <submittedName>
        <fullName evidence="2">RNHCP domain-containing protein</fullName>
    </submittedName>
</protein>
<gene>
    <name evidence="2" type="ORF">AAIG11_12750</name>
</gene>